<dbReference type="VEuPathDB" id="FungiDB:CLCR_08068"/>
<dbReference type="VEuPathDB" id="FungiDB:G647_09697"/>
<dbReference type="EMBL" id="LGRB01000009">
    <property type="protein sequence ID" value="OCT51063.1"/>
    <property type="molecule type" value="Genomic_DNA"/>
</dbReference>
<dbReference type="OrthoDB" id="4115389at2759"/>
<comment type="caution">
    <text evidence="3">The sequence shown here is derived from an EMBL/GenBank/DDBJ whole genome shotgun (WGS) entry which is preliminary data.</text>
</comment>
<sequence>MAADRSPQPPKEAWERRKHVIRRWYLTENRTCEDIQRTLEADGFKVSERQIKNRLSEWKFERKKTPFQQYVAMLVVADYYKSRGVEIDFEVPKREERVTYTAQKVRKECERVKKRYATRGQPLALPSLSNAQVLLEENKISWCEKHLMVRPNIVGQDHRYNGLLSPLSVRPQESPTASFSLVAEKEPGPVRDSRFPGSPNISDQESYSPVSSLPSCSSCSKWQIHLESMSYENSAPVCMPERTDTPMTIHTPETMYTHTSTFPLRLRRSHPVVPVFQFDPSTMTSNFSPDFTHTASVQWPSLTPSPQAPVLRALPALRNQSPVASLADFDEEAPESSTAVVKWSRSEFTICRRCSPPHSHRDFDFNESIDSLENKFPLVRTNHLDMLAFSGNAKFDEHLSAELHKLTASQWAAPYYMQCSFKDVRRDALERSKAHSINALQYALEHNNEFILPALSWVILVLGQTERKQLLAHFLRDSCALIDKQPRVRRSFTYATPFRYAWAWARDDEEDMNRVGDDLERSHMQIGQIWGTEHPNYFVSGYLFAWHLIRKGEYDKAIQMLTASLPVCERRMGRHDLLTVSCLAVVSRAHSEIGNLPLAVEYCQRAMAATELLVADQNRSKVHRPVLQSFSLELLERRASLTLHLRDHLSAEKQMWRVFHLRGHLDGLHSGGTWSAAQKLGPMLEQRGYSAAWEELMAFIRGGYRWEQLNAWYKEDARTRQPPPPPPTAPPCWWPFRRKDGQMGCPACPEAEQFYNFSTRRILSPHHVDPCFGMVVDTEC</sequence>
<dbReference type="InterPro" id="IPR011990">
    <property type="entry name" value="TPR-like_helical_dom_sf"/>
</dbReference>
<evidence type="ECO:0000313" key="3">
    <source>
        <dbReference type="EMBL" id="OCT51063.1"/>
    </source>
</evidence>
<dbReference type="SUPFAM" id="SSF48452">
    <property type="entry name" value="TPR-like"/>
    <property type="match status" value="1"/>
</dbReference>
<feature type="domain" description="Clr5" evidence="2">
    <location>
        <begin position="11"/>
        <end position="61"/>
    </location>
</feature>
<feature type="compositionally biased region" description="Basic and acidic residues" evidence="1">
    <location>
        <begin position="185"/>
        <end position="194"/>
    </location>
</feature>
<organism evidence="3 4">
    <name type="scientific">Cladophialophora carrionii</name>
    <dbReference type="NCBI Taxonomy" id="86049"/>
    <lineage>
        <taxon>Eukaryota</taxon>
        <taxon>Fungi</taxon>
        <taxon>Dikarya</taxon>
        <taxon>Ascomycota</taxon>
        <taxon>Pezizomycotina</taxon>
        <taxon>Eurotiomycetes</taxon>
        <taxon>Chaetothyriomycetidae</taxon>
        <taxon>Chaetothyriales</taxon>
        <taxon>Herpotrichiellaceae</taxon>
        <taxon>Cladophialophora</taxon>
    </lineage>
</organism>
<reference evidence="4" key="1">
    <citation type="submission" date="2015-07" db="EMBL/GenBank/DDBJ databases">
        <authorList>
            <person name="Teixeira M.M."/>
            <person name="Souza R.C."/>
            <person name="Almeida L.G."/>
            <person name="Vicente V.A."/>
            <person name="de Hoog S."/>
            <person name="Bocca A.L."/>
            <person name="de Almeida S.R."/>
            <person name="Vasconcelos A.T."/>
            <person name="Felipe M.S."/>
        </authorList>
    </citation>
    <scope>NUCLEOTIDE SEQUENCE [LARGE SCALE GENOMIC DNA]</scope>
    <source>
        <strain evidence="4">KSF</strain>
    </source>
</reference>
<gene>
    <name evidence="3" type="ORF">CLCR_08068</name>
</gene>
<keyword evidence="4" id="KW-1185">Reference proteome</keyword>
<evidence type="ECO:0000259" key="2">
    <source>
        <dbReference type="Pfam" id="PF14420"/>
    </source>
</evidence>
<accession>A0A1C1CRG2</accession>
<evidence type="ECO:0000313" key="4">
    <source>
        <dbReference type="Proteomes" id="UP000094526"/>
    </source>
</evidence>
<proteinExistence type="predicted"/>
<dbReference type="Gene3D" id="1.25.40.10">
    <property type="entry name" value="Tetratricopeptide repeat domain"/>
    <property type="match status" value="1"/>
</dbReference>
<dbReference type="AlphaFoldDB" id="A0A1C1CRG2"/>
<dbReference type="InterPro" id="IPR025676">
    <property type="entry name" value="Clr5_dom"/>
</dbReference>
<dbReference type="Proteomes" id="UP000094526">
    <property type="component" value="Unassembled WGS sequence"/>
</dbReference>
<name>A0A1C1CRG2_9EURO</name>
<protein>
    <recommendedName>
        <fullName evidence="2">Clr5 domain-containing protein</fullName>
    </recommendedName>
</protein>
<dbReference type="Pfam" id="PF14420">
    <property type="entry name" value="Clr5"/>
    <property type="match status" value="1"/>
</dbReference>
<feature type="region of interest" description="Disordered" evidence="1">
    <location>
        <begin position="185"/>
        <end position="207"/>
    </location>
</feature>
<evidence type="ECO:0000256" key="1">
    <source>
        <dbReference type="SAM" id="MobiDB-lite"/>
    </source>
</evidence>
<dbReference type="eggNOG" id="ENOG502SNNS">
    <property type="taxonomic scope" value="Eukaryota"/>
</dbReference>